<dbReference type="PANTHER" id="PTHR32328:SF0">
    <property type="entry name" value="L-SERYL-TRNA(SEC) SELENIUM TRANSFERASE"/>
    <property type="match status" value="1"/>
</dbReference>
<dbReference type="PANTHER" id="PTHR32328">
    <property type="entry name" value="L-SERYL-TRNA(SEC) SELENIUM TRANSFERASE"/>
    <property type="match status" value="1"/>
</dbReference>
<dbReference type="SUPFAM" id="SSF53383">
    <property type="entry name" value="PLP-dependent transferases"/>
    <property type="match status" value="1"/>
</dbReference>
<comment type="catalytic activity">
    <reaction evidence="8">
        <text>L-seryl-tRNA(Sec) + selenophosphate + H(+) = L-selenocysteinyl-tRNA(Sec) + phosphate</text>
        <dbReference type="Rhea" id="RHEA:22728"/>
        <dbReference type="Rhea" id="RHEA-COMP:9742"/>
        <dbReference type="Rhea" id="RHEA-COMP:9743"/>
        <dbReference type="ChEBI" id="CHEBI:15378"/>
        <dbReference type="ChEBI" id="CHEBI:16144"/>
        <dbReference type="ChEBI" id="CHEBI:43474"/>
        <dbReference type="ChEBI" id="CHEBI:78533"/>
        <dbReference type="ChEBI" id="CHEBI:78573"/>
        <dbReference type="EC" id="2.9.1.1"/>
    </reaction>
</comment>
<keyword evidence="4 8" id="KW-0663">Pyridoxal phosphate</keyword>
<dbReference type="InterPro" id="IPR025862">
    <property type="entry name" value="SelA_trans_N_dom"/>
</dbReference>
<keyword evidence="5 8" id="KW-0648">Protein biosynthesis</keyword>
<dbReference type="GO" id="GO:0005737">
    <property type="term" value="C:cytoplasm"/>
    <property type="evidence" value="ECO:0007669"/>
    <property type="project" value="UniProtKB-SubCell"/>
</dbReference>
<dbReference type="InterPro" id="IPR004534">
    <property type="entry name" value="SelA_trans"/>
</dbReference>
<evidence type="ECO:0000259" key="10">
    <source>
        <dbReference type="Pfam" id="PF12390"/>
    </source>
</evidence>
<evidence type="ECO:0000256" key="6">
    <source>
        <dbReference type="ARBA" id="ARBA00023266"/>
    </source>
</evidence>
<dbReference type="RefSeq" id="WP_121586373.1">
    <property type="nucleotide sequence ID" value="NZ_RCHT01000005.1"/>
</dbReference>
<comment type="function">
    <text evidence="8">Converts seryl-tRNA(Sec) to selenocysteinyl-tRNA(Sec) required for selenoprotein biosynthesis.</text>
</comment>
<dbReference type="EC" id="2.9.1.1" evidence="8"/>
<dbReference type="UniPathway" id="UPA00906">
    <property type="reaction ID" value="UER00896"/>
</dbReference>
<protein>
    <recommendedName>
        <fullName evidence="8">L-seryl-tRNA(Sec) selenium transferase</fullName>
        <ecNumber evidence="8">2.9.1.1</ecNumber>
    </recommendedName>
    <alternativeName>
        <fullName evidence="8">Selenocysteine synthase</fullName>
        <shortName evidence="8">Sec synthase</shortName>
    </alternativeName>
    <alternativeName>
        <fullName evidence="8">Selenocysteinyl-tRNA(Sec) synthase</fullName>
    </alternativeName>
</protein>
<comment type="cofactor">
    <cofactor evidence="1 8 9">
        <name>pyridoxal 5'-phosphate</name>
        <dbReference type="ChEBI" id="CHEBI:597326"/>
    </cofactor>
</comment>
<dbReference type="AlphaFoldDB" id="A0A498CZU7"/>
<feature type="domain" description="L-seryl-tRNA selenium transferase N-terminal" evidence="10">
    <location>
        <begin position="8"/>
        <end position="47"/>
    </location>
</feature>
<organism evidence="11 12">
    <name type="scientific">Anaerotruncus massiliensis</name>
    <name type="common">ex Liu et al. 2021</name>
    <dbReference type="NCBI Taxonomy" id="2321404"/>
    <lineage>
        <taxon>Bacteria</taxon>
        <taxon>Bacillati</taxon>
        <taxon>Bacillota</taxon>
        <taxon>Clostridia</taxon>
        <taxon>Eubacteriales</taxon>
        <taxon>Oscillospiraceae</taxon>
        <taxon>Anaerotruncus</taxon>
    </lineage>
</organism>
<dbReference type="GO" id="GO:0004125">
    <property type="term" value="F:L-seryl-tRNA(Sec) selenium transferase activity"/>
    <property type="evidence" value="ECO:0007669"/>
    <property type="project" value="UniProtKB-UniRule"/>
</dbReference>
<keyword evidence="2 8" id="KW-0963">Cytoplasm</keyword>
<evidence type="ECO:0000256" key="5">
    <source>
        <dbReference type="ARBA" id="ARBA00022917"/>
    </source>
</evidence>
<feature type="modified residue" description="N6-(pyridoxal phosphate)lysine" evidence="8 9">
    <location>
        <position position="295"/>
    </location>
</feature>
<evidence type="ECO:0000256" key="2">
    <source>
        <dbReference type="ARBA" id="ARBA00022490"/>
    </source>
</evidence>
<comment type="subcellular location">
    <subcellularLocation>
        <location evidence="8">Cytoplasm</location>
    </subcellularLocation>
</comment>
<comment type="pathway">
    <text evidence="8">Aminoacyl-tRNA biosynthesis; selenocysteinyl-tRNA(Sec) biosynthesis; selenocysteinyl-tRNA(Sec) from L-seryl-tRNA(Sec) (bacterial route): step 1/1.</text>
</comment>
<keyword evidence="3 8" id="KW-0808">Transferase</keyword>
<dbReference type="EMBL" id="RCHT01000005">
    <property type="protein sequence ID" value="RLL12714.1"/>
    <property type="molecule type" value="Genomic_DNA"/>
</dbReference>
<dbReference type="InterPro" id="IPR015424">
    <property type="entry name" value="PyrdxlP-dep_Trfase"/>
</dbReference>
<dbReference type="Pfam" id="PF12390">
    <property type="entry name" value="Se-cys_synth_N"/>
    <property type="match status" value="1"/>
</dbReference>
<dbReference type="NCBIfam" id="TIGR00474">
    <property type="entry name" value="selA"/>
    <property type="match status" value="1"/>
</dbReference>
<accession>A0A498CZU7</accession>
<evidence type="ECO:0000256" key="9">
    <source>
        <dbReference type="PIRSR" id="PIRSR618319-50"/>
    </source>
</evidence>
<comment type="similarity">
    <text evidence="7 8">Belongs to the SelA family.</text>
</comment>
<dbReference type="GO" id="GO:0001514">
    <property type="term" value="P:selenocysteine incorporation"/>
    <property type="evidence" value="ECO:0007669"/>
    <property type="project" value="UniProtKB-UniRule"/>
</dbReference>
<dbReference type="Proteomes" id="UP000276301">
    <property type="component" value="Unassembled WGS sequence"/>
</dbReference>
<comment type="caution">
    <text evidence="11">The sequence shown here is derived from an EMBL/GenBank/DDBJ whole genome shotgun (WGS) entry which is preliminary data.</text>
</comment>
<dbReference type="HAMAP" id="MF_00423">
    <property type="entry name" value="SelA"/>
    <property type="match status" value="1"/>
</dbReference>
<evidence type="ECO:0000256" key="1">
    <source>
        <dbReference type="ARBA" id="ARBA00001933"/>
    </source>
</evidence>
<sequence length="465" mass="48359">MEDRTALLRAIPQVDELLREPGLARAAQQQGRAAALGAVRAELDALRASILRGECPAVPPPSLLCAAVRERLRSAGPPRLRRLINATGVALHTNVGRAPLSDAARSAVGDAAGCCDLEYDLETGERGSRGVHVEPLLKDLCGCGDALVVNNNAAAVLLALAALARGREVAVSRGELVEIGDGFRIHDILEQSGARLREVGSTNRTGPGDYEAACAEGDVAALLKVHTSNFRVVGFTASASVGELASLAKRREIPLVVDLGSGALLEAEEYPFPGEPTVPQALREGADVVCFSGDKLLGGPQAGILVGRAALIERMRRHPLARALRIDKLSLAALAATLESYADPARAKREIPALRMLCTPPEILRARAEELCGMISRLGADCACEVVPTERPVGGGCAPGRLLKGSAVAVTARAFGADALAARLRAAPVPVVGRISEGRLLLDVSTMLPEELAPAAEAVKAGCGP</sequence>
<dbReference type="GO" id="GO:0001717">
    <property type="term" value="P:conversion of seryl-tRNAsec to selenocys-tRNAsec"/>
    <property type="evidence" value="ECO:0007669"/>
    <property type="project" value="UniProtKB-UniRule"/>
</dbReference>
<keyword evidence="12" id="KW-1185">Reference proteome</keyword>
<evidence type="ECO:0000256" key="7">
    <source>
        <dbReference type="ARBA" id="ARBA00044507"/>
    </source>
</evidence>
<evidence type="ECO:0000256" key="8">
    <source>
        <dbReference type="HAMAP-Rule" id="MF_00423"/>
    </source>
</evidence>
<reference evidence="11 12" key="1">
    <citation type="submission" date="2018-10" db="EMBL/GenBank/DDBJ databases">
        <title>Anaerotruncus faecis sp. nov., isolated from human feces.</title>
        <authorList>
            <person name="Wang Y.-J."/>
        </authorList>
    </citation>
    <scope>NUCLEOTIDE SEQUENCE [LARGE SCALE GENOMIC DNA]</scope>
    <source>
        <strain evidence="11 12">22A2-44</strain>
    </source>
</reference>
<evidence type="ECO:0000256" key="4">
    <source>
        <dbReference type="ARBA" id="ARBA00022898"/>
    </source>
</evidence>
<dbReference type="Gene3D" id="3.40.640.10">
    <property type="entry name" value="Type I PLP-dependent aspartate aminotransferase-like (Major domain)"/>
    <property type="match status" value="1"/>
</dbReference>
<dbReference type="InterPro" id="IPR018319">
    <property type="entry name" value="SelA-like"/>
</dbReference>
<evidence type="ECO:0000256" key="3">
    <source>
        <dbReference type="ARBA" id="ARBA00022679"/>
    </source>
</evidence>
<evidence type="ECO:0000313" key="11">
    <source>
        <dbReference type="EMBL" id="RLL12714.1"/>
    </source>
</evidence>
<dbReference type="Pfam" id="PF03841">
    <property type="entry name" value="SelA"/>
    <property type="match status" value="1"/>
</dbReference>
<keyword evidence="6 8" id="KW-0711">Selenium</keyword>
<dbReference type="InterPro" id="IPR015421">
    <property type="entry name" value="PyrdxlP-dep_Trfase_major"/>
</dbReference>
<evidence type="ECO:0000313" key="12">
    <source>
        <dbReference type="Proteomes" id="UP000276301"/>
    </source>
</evidence>
<dbReference type="Gene3D" id="3.90.1150.180">
    <property type="match status" value="1"/>
</dbReference>
<name>A0A498CZU7_9FIRM</name>
<proteinExistence type="inferred from homology"/>
<gene>
    <name evidence="8" type="primary">selA</name>
    <name evidence="11" type="ORF">D4A47_04705</name>
</gene>